<dbReference type="AlphaFoldDB" id="A0A367ZF84"/>
<evidence type="ECO:0000259" key="1">
    <source>
        <dbReference type="Pfam" id="PF00881"/>
    </source>
</evidence>
<dbReference type="SUPFAM" id="SSF55469">
    <property type="entry name" value="FMN-dependent nitroreductase-like"/>
    <property type="match status" value="1"/>
</dbReference>
<accession>A0A367ZF84</accession>
<proteinExistence type="predicted"/>
<dbReference type="Gene3D" id="3.40.109.10">
    <property type="entry name" value="NADH Oxidase"/>
    <property type="match status" value="1"/>
</dbReference>
<gene>
    <name evidence="2" type="ORF">OZSIB_3348</name>
</gene>
<name>A0A367ZF84_9BACT</name>
<protein>
    <submittedName>
        <fullName evidence="2">Nitroreductase family protein</fullName>
    </submittedName>
</protein>
<reference evidence="2 3" key="1">
    <citation type="submission" date="2018-05" db="EMBL/GenBank/DDBJ databases">
        <title>A metagenomic window into the 2 km-deep terrestrial subsurface aquifer revealed taxonomically and functionally diverse microbial community comprising novel uncultured bacterial lineages.</title>
        <authorList>
            <person name="Kadnikov V.V."/>
            <person name="Mardanov A.V."/>
            <person name="Beletsky A.V."/>
            <person name="Banks D."/>
            <person name="Pimenov N.V."/>
            <person name="Frank Y.A."/>
            <person name="Karnachuk O.V."/>
            <person name="Ravin N.V."/>
        </authorList>
    </citation>
    <scope>NUCLEOTIDE SEQUENCE [LARGE SCALE GENOMIC DNA]</scope>
    <source>
        <strain evidence="2">BY5</strain>
    </source>
</reference>
<feature type="domain" description="Nitroreductase" evidence="1">
    <location>
        <begin position="8"/>
        <end position="186"/>
    </location>
</feature>
<evidence type="ECO:0000313" key="3">
    <source>
        <dbReference type="Proteomes" id="UP000252355"/>
    </source>
</evidence>
<organism evidence="2 3">
    <name type="scientific">Candidatus Ozemobacter sibiricus</name>
    <dbReference type="NCBI Taxonomy" id="2268124"/>
    <lineage>
        <taxon>Bacteria</taxon>
        <taxon>Candidatus Ozemobacteria</taxon>
        <taxon>Candidatus Ozemobacterales</taxon>
        <taxon>Candidatus Ozemobacteraceae</taxon>
        <taxon>Candidatus Ozemobacter</taxon>
    </lineage>
</organism>
<sequence>MDLFELLAKRRTVRQFKTDPVPQADVEKIVQAGLLAPSPNDSHPWRIIAIRNQGILREMRSAVEKKLDALFPAPTGDKKTRLDKVKNFSTIFAQAPLVLAVMMKPYRAIVDDLLDGSALTHDQINALRKYPDVQATGALVQNMLLAATELGYGAVWVSGALVASEDLDRLLKGGEYKVQTLVALGRPAVSPEPRRAYDLKEYLATID</sequence>
<dbReference type="InterPro" id="IPR000415">
    <property type="entry name" value="Nitroreductase-like"/>
</dbReference>
<dbReference type="GO" id="GO:0016491">
    <property type="term" value="F:oxidoreductase activity"/>
    <property type="evidence" value="ECO:0007669"/>
    <property type="project" value="InterPro"/>
</dbReference>
<evidence type="ECO:0000313" key="2">
    <source>
        <dbReference type="EMBL" id="RCK76001.1"/>
    </source>
</evidence>
<dbReference type="Proteomes" id="UP000252355">
    <property type="component" value="Unassembled WGS sequence"/>
</dbReference>
<dbReference type="PANTHER" id="PTHR23026">
    <property type="entry name" value="NADPH NITROREDUCTASE"/>
    <property type="match status" value="1"/>
</dbReference>
<dbReference type="InterPro" id="IPR050627">
    <property type="entry name" value="Nitroreductase/BluB"/>
</dbReference>
<dbReference type="Pfam" id="PF00881">
    <property type="entry name" value="Nitroreductase"/>
    <property type="match status" value="1"/>
</dbReference>
<comment type="caution">
    <text evidence="2">The sequence shown here is derived from an EMBL/GenBank/DDBJ whole genome shotgun (WGS) entry which is preliminary data.</text>
</comment>
<dbReference type="EMBL" id="QOQW01000036">
    <property type="protein sequence ID" value="RCK76001.1"/>
    <property type="molecule type" value="Genomic_DNA"/>
</dbReference>
<dbReference type="InterPro" id="IPR029479">
    <property type="entry name" value="Nitroreductase"/>
</dbReference>
<dbReference type="PANTHER" id="PTHR23026:SF123">
    <property type="entry name" value="NAD(P)H NITROREDUCTASE RV3131-RELATED"/>
    <property type="match status" value="1"/>
</dbReference>